<reference evidence="2" key="2">
    <citation type="submission" date="2025-08" db="UniProtKB">
        <authorList>
            <consortium name="RefSeq"/>
        </authorList>
    </citation>
    <scope>IDENTIFICATION</scope>
    <source>
        <tissue evidence="2">Leaf</tissue>
    </source>
</reference>
<evidence type="ECO:0000313" key="2">
    <source>
        <dbReference type="RefSeq" id="XP_075082012.1"/>
    </source>
</evidence>
<name>A0AC58SAJ5_TOBAC</name>
<gene>
    <name evidence="2" type="primary">LOC107786923</name>
</gene>
<organism evidence="1 2">
    <name type="scientific">Nicotiana tabacum</name>
    <name type="common">Common tobacco</name>
    <dbReference type="NCBI Taxonomy" id="4097"/>
    <lineage>
        <taxon>Eukaryota</taxon>
        <taxon>Viridiplantae</taxon>
        <taxon>Streptophyta</taxon>
        <taxon>Embryophyta</taxon>
        <taxon>Tracheophyta</taxon>
        <taxon>Spermatophyta</taxon>
        <taxon>Magnoliopsida</taxon>
        <taxon>eudicotyledons</taxon>
        <taxon>Gunneridae</taxon>
        <taxon>Pentapetalae</taxon>
        <taxon>asterids</taxon>
        <taxon>lamiids</taxon>
        <taxon>Solanales</taxon>
        <taxon>Solanaceae</taxon>
        <taxon>Nicotianoideae</taxon>
        <taxon>Nicotianeae</taxon>
        <taxon>Nicotiana</taxon>
    </lineage>
</organism>
<sequence length="359" mass="40165">MEKSLVAIIWATVIVVTILVILVKCILKRSKNINVVVAQNLESPTLNGLYKFTIVEIENAINNIDKTNYMRISRKLIGNGSRGELCQGILPSGQVVAIKEMHKTEDAVGSFITEVECLSRARHPSIVCLLGFCNEDGKHFLVYENYSAGNLAQYFLREDTVLTWHARVKILRNCACAIKYLHHYIDGCIIHRHIKLSSILLSETLEPKLCGFGQAKMLGMHESQVFEEFVENGVYTDPEYKNSGLLTCSTDVYGFGIIMLQVLSGPRIAHFGEDDKNILLTKAKDVSRGKLPISEFEDPWLKGKLINDEALKSILQIALLCVAETSKERPTIEQVSEELNKAWSLTNNVGHPININPPL</sequence>
<proteinExistence type="predicted"/>
<dbReference type="Proteomes" id="UP000790787">
    <property type="component" value="Chromosome 11"/>
</dbReference>
<accession>A0AC58SAJ5</accession>
<protein>
    <submittedName>
        <fullName evidence="2">Receptor-like protein kinase At2g42960</fullName>
    </submittedName>
</protein>
<evidence type="ECO:0000313" key="1">
    <source>
        <dbReference type="Proteomes" id="UP000790787"/>
    </source>
</evidence>
<dbReference type="RefSeq" id="XP_075082012.1">
    <property type="nucleotide sequence ID" value="XM_075225911.1"/>
</dbReference>
<keyword evidence="1" id="KW-1185">Reference proteome</keyword>
<reference evidence="1" key="1">
    <citation type="journal article" date="2014" name="Nat. Commun.">
        <title>The tobacco genome sequence and its comparison with those of tomato and potato.</title>
        <authorList>
            <person name="Sierro N."/>
            <person name="Battey J.N."/>
            <person name="Ouadi S."/>
            <person name="Bakaher N."/>
            <person name="Bovet L."/>
            <person name="Willig A."/>
            <person name="Goepfert S."/>
            <person name="Peitsch M.C."/>
            <person name="Ivanov N.V."/>
        </authorList>
    </citation>
    <scope>NUCLEOTIDE SEQUENCE [LARGE SCALE GENOMIC DNA]</scope>
</reference>